<dbReference type="InterPro" id="IPR040442">
    <property type="entry name" value="Pyrv_kinase-like_dom_sf"/>
</dbReference>
<evidence type="ECO:0000256" key="14">
    <source>
        <dbReference type="RuleBase" id="RU000504"/>
    </source>
</evidence>
<keyword evidence="7" id="KW-0479">Metal-binding</keyword>
<evidence type="ECO:0000256" key="1">
    <source>
        <dbReference type="ARBA" id="ARBA00001946"/>
    </source>
</evidence>
<reference evidence="20" key="1">
    <citation type="submission" date="2025-08" db="UniProtKB">
        <authorList>
            <consortium name="RefSeq"/>
        </authorList>
    </citation>
    <scope>IDENTIFICATION</scope>
    <source>
        <strain evidence="20">Airmid</strain>
    </source>
</reference>
<feature type="domain" description="Pyruvate kinase barrel" evidence="16">
    <location>
        <begin position="464"/>
        <end position="798"/>
    </location>
</feature>
<comment type="catalytic activity">
    <reaction evidence="14">
        <text>pyruvate + ATP = phosphoenolpyruvate + ADP + H(+)</text>
        <dbReference type="Rhea" id="RHEA:18157"/>
        <dbReference type="ChEBI" id="CHEBI:15361"/>
        <dbReference type="ChEBI" id="CHEBI:15378"/>
        <dbReference type="ChEBI" id="CHEBI:30616"/>
        <dbReference type="ChEBI" id="CHEBI:58702"/>
        <dbReference type="ChEBI" id="CHEBI:456216"/>
        <dbReference type="EC" id="2.7.1.40"/>
    </reaction>
</comment>
<dbReference type="SUPFAM" id="SSF50800">
    <property type="entry name" value="PK beta-barrel domain-like"/>
    <property type="match status" value="1"/>
</dbReference>
<evidence type="ECO:0000259" key="17">
    <source>
        <dbReference type="Pfam" id="PF02887"/>
    </source>
</evidence>
<evidence type="ECO:0000259" key="16">
    <source>
        <dbReference type="Pfam" id="PF00224"/>
    </source>
</evidence>
<evidence type="ECO:0000256" key="9">
    <source>
        <dbReference type="ARBA" id="ARBA00022777"/>
    </source>
</evidence>
<dbReference type="Gene3D" id="3.40.50.1820">
    <property type="entry name" value="alpha/beta hydrolase"/>
    <property type="match status" value="1"/>
</dbReference>
<dbReference type="InterPro" id="IPR056519">
    <property type="entry name" value="KANSL3_1st"/>
</dbReference>
<dbReference type="Pfam" id="PF02887">
    <property type="entry name" value="PK_C"/>
    <property type="match status" value="1"/>
</dbReference>
<dbReference type="NCBIfam" id="TIGR01064">
    <property type="entry name" value="pyruv_kin"/>
    <property type="match status" value="1"/>
</dbReference>
<dbReference type="Pfam" id="PF23154">
    <property type="entry name" value="KANSL3_1st"/>
    <property type="match status" value="1"/>
</dbReference>
<dbReference type="FunCoup" id="A0A6P6Y0V9">
    <property type="interactions" value="485"/>
</dbReference>
<keyword evidence="13" id="KW-0670">Pyruvate</keyword>
<evidence type="ECO:0000256" key="11">
    <source>
        <dbReference type="ARBA" id="ARBA00022842"/>
    </source>
</evidence>
<evidence type="ECO:0000313" key="19">
    <source>
        <dbReference type="Proteomes" id="UP000515146"/>
    </source>
</evidence>
<evidence type="ECO:0000259" key="18">
    <source>
        <dbReference type="Pfam" id="PF23154"/>
    </source>
</evidence>
<dbReference type="AlphaFoldDB" id="A0A6P6Y0V9"/>
<dbReference type="Pfam" id="PF00224">
    <property type="entry name" value="PK"/>
    <property type="match status" value="1"/>
</dbReference>
<keyword evidence="12 14" id="KW-0324">Glycolysis</keyword>
<dbReference type="InterPro" id="IPR015795">
    <property type="entry name" value="Pyrv_Knase_C"/>
</dbReference>
<dbReference type="InterPro" id="IPR015813">
    <property type="entry name" value="Pyrv/PenolPyrv_kinase-like_dom"/>
</dbReference>
<evidence type="ECO:0000256" key="8">
    <source>
        <dbReference type="ARBA" id="ARBA00022741"/>
    </source>
</evidence>
<organism evidence="19 20">
    <name type="scientific">Dermatophagoides pteronyssinus</name>
    <name type="common">European house dust mite</name>
    <dbReference type="NCBI Taxonomy" id="6956"/>
    <lineage>
        <taxon>Eukaryota</taxon>
        <taxon>Metazoa</taxon>
        <taxon>Ecdysozoa</taxon>
        <taxon>Arthropoda</taxon>
        <taxon>Chelicerata</taxon>
        <taxon>Arachnida</taxon>
        <taxon>Acari</taxon>
        <taxon>Acariformes</taxon>
        <taxon>Sarcoptiformes</taxon>
        <taxon>Astigmata</taxon>
        <taxon>Psoroptidia</taxon>
        <taxon>Analgoidea</taxon>
        <taxon>Pyroglyphidae</taxon>
        <taxon>Dermatophagoidinae</taxon>
        <taxon>Dermatophagoides</taxon>
    </lineage>
</organism>
<keyword evidence="10" id="KW-0067">ATP-binding</keyword>
<dbReference type="Gene3D" id="2.40.33.10">
    <property type="entry name" value="PK beta-barrel domain-like"/>
    <property type="match status" value="1"/>
</dbReference>
<dbReference type="NCBIfam" id="NF004491">
    <property type="entry name" value="PRK05826.1"/>
    <property type="match status" value="1"/>
</dbReference>
<dbReference type="RefSeq" id="XP_027197924.1">
    <property type="nucleotide sequence ID" value="XM_027342123.1"/>
</dbReference>
<accession>A0A6P6Y0V9</accession>
<evidence type="ECO:0000256" key="6">
    <source>
        <dbReference type="ARBA" id="ARBA00022679"/>
    </source>
</evidence>
<dbReference type="Proteomes" id="UP000515146">
    <property type="component" value="Unplaced"/>
</dbReference>
<dbReference type="GO" id="GO:0004743">
    <property type="term" value="F:pyruvate kinase activity"/>
    <property type="evidence" value="ECO:0007669"/>
    <property type="project" value="UniProtKB-EC"/>
</dbReference>
<proteinExistence type="inferred from homology"/>
<feature type="region of interest" description="Disordered" evidence="15">
    <location>
        <begin position="1"/>
        <end position="37"/>
    </location>
</feature>
<keyword evidence="11 14" id="KW-0460">Magnesium</keyword>
<dbReference type="Gene3D" id="3.20.20.60">
    <property type="entry name" value="Phosphoenolpyruvate-binding domains"/>
    <property type="match status" value="1"/>
</dbReference>
<dbReference type="InterPro" id="IPR015793">
    <property type="entry name" value="Pyrv_Knase_brl"/>
</dbReference>
<dbReference type="Gene3D" id="3.40.1380.20">
    <property type="entry name" value="Pyruvate kinase, C-terminal domain"/>
    <property type="match status" value="1"/>
</dbReference>
<comment type="similarity">
    <text evidence="4 14">Belongs to the pyruvate kinase family.</text>
</comment>
<dbReference type="KEGG" id="dpte:113792214"/>
<keyword evidence="6 14" id="KW-0808">Transferase</keyword>
<evidence type="ECO:0000256" key="7">
    <source>
        <dbReference type="ARBA" id="ARBA00022723"/>
    </source>
</evidence>
<dbReference type="SUPFAM" id="SSF53474">
    <property type="entry name" value="alpha/beta-Hydrolases"/>
    <property type="match status" value="1"/>
</dbReference>
<keyword evidence="8" id="KW-0547">Nucleotide-binding</keyword>
<gene>
    <name evidence="20" type="primary">LOC113792214</name>
</gene>
<evidence type="ECO:0000256" key="10">
    <source>
        <dbReference type="ARBA" id="ARBA00022840"/>
    </source>
</evidence>
<dbReference type="NCBIfam" id="NF004978">
    <property type="entry name" value="PRK06354.1"/>
    <property type="match status" value="1"/>
</dbReference>
<dbReference type="FunFam" id="2.40.33.10:FF:000023">
    <property type="entry name" value="Pyruvate kinase PKM"/>
    <property type="match status" value="1"/>
</dbReference>
<dbReference type="UniPathway" id="UPA00109">
    <property type="reaction ID" value="UER00188"/>
</dbReference>
<dbReference type="GO" id="GO:0016301">
    <property type="term" value="F:kinase activity"/>
    <property type="evidence" value="ECO:0007669"/>
    <property type="project" value="UniProtKB-KW"/>
</dbReference>
<dbReference type="InParanoid" id="A0A6P6Y0V9"/>
<dbReference type="SUPFAM" id="SSF51621">
    <property type="entry name" value="Phosphoenolpyruvate/pyruvate domain"/>
    <property type="match status" value="1"/>
</dbReference>
<sequence length="955" mass="107423">MMKLDSPFINEMNDQISSESTNINGKNSEKISKSSPSVFDSAQRVQIQQYLHTVSGQLIKPTIQEIEHNYAKCPHINPDPQIYAQPTKYLFMKHFPRHLTGSSSSSSNKYQQQSDDDIDVVTYDEMKKIPFLTPKPPPIPIKIDEDIAEIDSSITDKWTNEKNKLWTRATKIIHSDRMARLSFEGHVNEVLLKRNLQDHTTQKFRELFSSTFWNSKLLEWLHETLLEHLNINYQQVYIESLQILRQKIPTLIERFYHVKDRIENKNRPTLNDPLFNTLSHYKPKKLPRKPIFILVPNGPNQNLNQTNSPRLKYWSSLLSSMGKLVSLSVPAKPTDYIADILNDIRYVVNEKIKNCKNSYSSRPVVLIGFNSASVLAVHCALQNPRSIAAIVCLGFPLKTINGNRGELGDTILELSCPIQFIIGENSVLTPLDDIEDFRERMTHTSYMLDHLSSLDIDAEIPYERLTGIICTIGPASKNVDILVKMIRSGMNIARLNFSHGTYDFHRELIENVRKAVKIAAADYDEQFLPVAIALDTKGPEIRTGLLEQGPTAEVELIKNQMIRITVDDAYRERGSSKILYIDYKNLVKVVNINSKIFIDDGLISLLVKEKGSDYLDCLVENGGSVGSNKGVNLPGTLVDLPALSEKDKNDLLFGIEQQIDIVFASFIRNADGVKVIRDFLKQNGGETIKIISKIENHEGVKKIDEILEISDGIMVARGDLGIEIPPEKVLLAHKMMIAKCNTAGKSVICATHMLESMIKKPRPTRAEVSDVANAVLDGSDCVMLSGESAKGNYPIESVQMMHRICLEAEAAIHSRNLFHELDYMTPPPTNATTATAIAAVCASLKVEASAIIVITSTGQSAYTVAKYRPRCPIIAISRSRQVSQQAHLFRGLLPIYYTQPRKEEWTNDMDARIEFGIQYGRKRGFIQSGDSVVLITGWRQGSGYTNTMRIITDLP</sequence>
<comment type="pathway">
    <text evidence="3 14">Carbohydrate degradation; glycolysis; pyruvate from D-glyceraldehyde 3-phosphate: step 5/5.</text>
</comment>
<protein>
    <recommendedName>
        <fullName evidence="5 14">Pyruvate kinase</fullName>
        <ecNumber evidence="5 14">2.7.1.40</ecNumber>
    </recommendedName>
</protein>
<dbReference type="EC" id="2.7.1.40" evidence="5 14"/>
<dbReference type="CDD" id="cd00288">
    <property type="entry name" value="Pyruvate_Kinase"/>
    <property type="match status" value="1"/>
</dbReference>
<feature type="compositionally biased region" description="Polar residues" evidence="15">
    <location>
        <begin position="12"/>
        <end position="26"/>
    </location>
</feature>
<dbReference type="CTD" id="5953"/>
<keyword evidence="19" id="KW-1185">Reference proteome</keyword>
<dbReference type="PRINTS" id="PR01050">
    <property type="entry name" value="PYRUVTKNASE"/>
</dbReference>
<dbReference type="GO" id="GO:0005524">
    <property type="term" value="F:ATP binding"/>
    <property type="evidence" value="ECO:0007669"/>
    <property type="project" value="UniProtKB-KW"/>
</dbReference>
<evidence type="ECO:0000256" key="12">
    <source>
        <dbReference type="ARBA" id="ARBA00023152"/>
    </source>
</evidence>
<dbReference type="GO" id="GO:0030955">
    <property type="term" value="F:potassium ion binding"/>
    <property type="evidence" value="ECO:0007669"/>
    <property type="project" value="InterPro"/>
</dbReference>
<dbReference type="FunFam" id="3.40.1380.20:FF:000001">
    <property type="entry name" value="Pyruvate kinase"/>
    <property type="match status" value="1"/>
</dbReference>
<comment type="cofactor">
    <cofactor evidence="1">
        <name>Mg(2+)</name>
        <dbReference type="ChEBI" id="CHEBI:18420"/>
    </cofactor>
</comment>
<evidence type="ECO:0000313" key="20">
    <source>
        <dbReference type="RefSeq" id="XP_027197924.1"/>
    </source>
</evidence>
<dbReference type="InterPro" id="IPR036918">
    <property type="entry name" value="Pyrv_Knase_C_sf"/>
</dbReference>
<dbReference type="GO" id="GO:0000287">
    <property type="term" value="F:magnesium ion binding"/>
    <property type="evidence" value="ECO:0007669"/>
    <property type="project" value="InterPro"/>
</dbReference>
<dbReference type="InterPro" id="IPR018209">
    <property type="entry name" value="Pyrv_Knase_AS"/>
</dbReference>
<evidence type="ECO:0000256" key="2">
    <source>
        <dbReference type="ARBA" id="ARBA00001958"/>
    </source>
</evidence>
<name>A0A6P6Y0V9_DERPT</name>
<evidence type="ECO:0000256" key="13">
    <source>
        <dbReference type="ARBA" id="ARBA00023317"/>
    </source>
</evidence>
<feature type="domain" description="KANSL3 helical" evidence="18">
    <location>
        <begin position="146"/>
        <end position="257"/>
    </location>
</feature>
<dbReference type="InterPro" id="IPR001697">
    <property type="entry name" value="Pyr_Knase"/>
</dbReference>
<dbReference type="FunFam" id="3.20.20.60:FF:000001">
    <property type="entry name" value="Pyruvate kinase"/>
    <property type="match status" value="1"/>
</dbReference>
<feature type="domain" description="Pyruvate kinase C-terminal" evidence="17">
    <location>
        <begin position="834"/>
        <end position="951"/>
    </location>
</feature>
<evidence type="ECO:0000256" key="5">
    <source>
        <dbReference type="ARBA" id="ARBA00012142"/>
    </source>
</evidence>
<dbReference type="InterPro" id="IPR011037">
    <property type="entry name" value="Pyrv_Knase-like_insert_dom_sf"/>
</dbReference>
<comment type="cofactor">
    <cofactor evidence="2">
        <name>K(+)</name>
        <dbReference type="ChEBI" id="CHEBI:29103"/>
    </cofactor>
</comment>
<dbReference type="InterPro" id="IPR029058">
    <property type="entry name" value="AB_hydrolase_fold"/>
</dbReference>
<evidence type="ECO:0000256" key="4">
    <source>
        <dbReference type="ARBA" id="ARBA00008663"/>
    </source>
</evidence>
<dbReference type="OrthoDB" id="108365at2759"/>
<dbReference type="SUPFAM" id="SSF52935">
    <property type="entry name" value="PK C-terminal domain-like"/>
    <property type="match status" value="1"/>
</dbReference>
<dbReference type="InterPro" id="IPR015806">
    <property type="entry name" value="Pyrv_Knase_insert_dom_sf"/>
</dbReference>
<dbReference type="PANTHER" id="PTHR11817">
    <property type="entry name" value="PYRUVATE KINASE"/>
    <property type="match status" value="1"/>
</dbReference>
<evidence type="ECO:0000256" key="3">
    <source>
        <dbReference type="ARBA" id="ARBA00004997"/>
    </source>
</evidence>
<evidence type="ECO:0000256" key="15">
    <source>
        <dbReference type="SAM" id="MobiDB-lite"/>
    </source>
</evidence>
<keyword evidence="9 14" id="KW-0418">Kinase</keyword>
<dbReference type="PROSITE" id="PS00110">
    <property type="entry name" value="PYRUVATE_KINASE"/>
    <property type="match status" value="1"/>
</dbReference>